<evidence type="ECO:0000313" key="6">
    <source>
        <dbReference type="EMBL" id="PKC11802.1"/>
    </source>
</evidence>
<dbReference type="PANTHER" id="PTHR46093:SF18">
    <property type="entry name" value="FIBRONECTIN TYPE-III DOMAIN-CONTAINING PROTEIN"/>
    <property type="match status" value="1"/>
</dbReference>
<evidence type="ECO:0000313" key="7">
    <source>
        <dbReference type="Proteomes" id="UP000232722"/>
    </source>
</evidence>
<organism evidence="6 7">
    <name type="scientific">Rhizophagus irregularis</name>
    <dbReference type="NCBI Taxonomy" id="588596"/>
    <lineage>
        <taxon>Eukaryota</taxon>
        <taxon>Fungi</taxon>
        <taxon>Fungi incertae sedis</taxon>
        <taxon>Mucoromycota</taxon>
        <taxon>Glomeromycotina</taxon>
        <taxon>Glomeromycetes</taxon>
        <taxon>Glomerales</taxon>
        <taxon>Glomeraceae</taxon>
        <taxon>Rhizophagus</taxon>
    </lineage>
</organism>
<feature type="domain" description="Attractin/MKLN-like beta-propeller" evidence="4">
    <location>
        <begin position="98"/>
        <end position="383"/>
    </location>
</feature>
<dbReference type="VEuPathDB" id="FungiDB:FUN_008357"/>
<evidence type="ECO:0000256" key="1">
    <source>
        <dbReference type="ARBA" id="ARBA00022441"/>
    </source>
</evidence>
<name>A0A2N0PY87_9GLOM</name>
<dbReference type="PANTHER" id="PTHR46093">
    <property type="entry name" value="ACYL-COA-BINDING DOMAIN-CONTAINING PROTEIN 5"/>
    <property type="match status" value="1"/>
</dbReference>
<dbReference type="AlphaFoldDB" id="A0A2N0PY87"/>
<keyword evidence="3" id="KW-0812">Transmembrane</keyword>
<keyword evidence="3" id="KW-0472">Membrane</keyword>
<reference evidence="6 7" key="1">
    <citation type="submission" date="2016-04" db="EMBL/GenBank/DDBJ databases">
        <title>Genome analyses suggest a sexual origin of heterokaryosis in a supposedly ancient asexual fungus.</title>
        <authorList>
            <person name="Ropars J."/>
            <person name="Sedzielewska K."/>
            <person name="Noel J."/>
            <person name="Charron P."/>
            <person name="Farinelli L."/>
            <person name="Marton T."/>
            <person name="Kruger M."/>
            <person name="Pelin A."/>
            <person name="Brachmann A."/>
            <person name="Corradi N."/>
        </authorList>
    </citation>
    <scope>NUCLEOTIDE SEQUENCE [LARGE SCALE GENOMIC DNA]</scope>
    <source>
        <strain evidence="6 7">A5</strain>
    </source>
</reference>
<gene>
    <name evidence="5" type="ORF">CHRIB12_LOCUS17826</name>
    <name evidence="6" type="ORF">RhiirA5_412608</name>
</gene>
<dbReference type="SUPFAM" id="SSF50965">
    <property type="entry name" value="Galactose oxidase, central domain"/>
    <property type="match status" value="1"/>
</dbReference>
<dbReference type="EMBL" id="LLXJ01000285">
    <property type="protein sequence ID" value="PKC11802.1"/>
    <property type="molecule type" value="Genomic_DNA"/>
</dbReference>
<dbReference type="Proteomes" id="UP000232722">
    <property type="component" value="Unassembled WGS sequence"/>
</dbReference>
<proteinExistence type="predicted"/>
<dbReference type="Gene3D" id="2.120.10.80">
    <property type="entry name" value="Kelch-type beta propeller"/>
    <property type="match status" value="2"/>
</dbReference>
<dbReference type="Pfam" id="PF24981">
    <property type="entry name" value="Beta-prop_ATRN-LZTR1"/>
    <property type="match status" value="1"/>
</dbReference>
<dbReference type="OrthoDB" id="432528at2759"/>
<dbReference type="InterPro" id="IPR056737">
    <property type="entry name" value="Beta-prop_ATRN-MKLN-like"/>
</dbReference>
<keyword evidence="2" id="KW-0677">Repeat</keyword>
<evidence type="ECO:0000256" key="3">
    <source>
        <dbReference type="SAM" id="Phobius"/>
    </source>
</evidence>
<evidence type="ECO:0000256" key="2">
    <source>
        <dbReference type="ARBA" id="ARBA00022737"/>
    </source>
</evidence>
<dbReference type="SUPFAM" id="SSF117281">
    <property type="entry name" value="Kelch motif"/>
    <property type="match status" value="1"/>
</dbReference>
<reference evidence="6 7" key="2">
    <citation type="submission" date="2017-09" db="EMBL/GenBank/DDBJ databases">
        <title>Extensive intraspecific genome diversity in a model arbuscular mycorrhizal fungus.</title>
        <authorList>
            <person name="Chen E.C."/>
            <person name="Morin E."/>
            <person name="Beaudet D."/>
            <person name="Noel J."/>
            <person name="Ndikumana S."/>
            <person name="Charron P."/>
            <person name="St-Onge C."/>
            <person name="Giorgi J."/>
            <person name="Grigoriev I.V."/>
            <person name="Roux C."/>
            <person name="Martin F.M."/>
            <person name="Corradi N."/>
        </authorList>
    </citation>
    <scope>NUCLEOTIDE SEQUENCE [LARGE SCALE GENOMIC DNA]</scope>
    <source>
        <strain evidence="6 7">A5</strain>
    </source>
</reference>
<reference evidence="5" key="3">
    <citation type="submission" date="2020-05" db="EMBL/GenBank/DDBJ databases">
        <authorList>
            <person name="Rincon C."/>
            <person name="Sanders R I."/>
            <person name="Robbins C."/>
            <person name="Chaturvedi A."/>
        </authorList>
    </citation>
    <scope>NUCLEOTIDE SEQUENCE</scope>
    <source>
        <strain evidence="5">CHB12</strain>
    </source>
</reference>
<dbReference type="InterPro" id="IPR011043">
    <property type="entry name" value="Gal_Oxase/kelch_b-propeller"/>
</dbReference>
<sequence>MISTKIKYIIIFIIYFSNFCYSKYVPSARYGTSCVLDKNNNIIYFIGGESGGTKNCLNDFFYLTLPDSNMQPIFEEITEPPKEYCWSSLSLAEGGKKIYIFGGTNETIIFSYDLYGSKQWSIPKIDGIAPEGRNQFQTVSDNENNYLYIFGGEKNNKFFKDMNILNTKYSSWNNMMILGAQKIINVPYWADYTAIMLSSGEIVYIGGRQSTSPNGLNVSFAKMNEIYVFNTKSSSWDIINTSGNVPDSRIGHSAVLNSNNEIIVYGGASSEDLVTLATPDLVILSIASKPYQWIIPKVENVPKSRSFHSAAIVGNFMITAFGYIAGTQNETNLISILDFSDTTNVRWTSYDMIQASQTDKEETGLKETFISQNLAVILGGTIGGVVVLSVIIVVTILLYKAWRSHSNMRGRHQLPSSQSS</sequence>
<dbReference type="VEuPathDB" id="FungiDB:RhiirFUN_008720"/>
<dbReference type="Proteomes" id="UP000684084">
    <property type="component" value="Unassembled WGS sequence"/>
</dbReference>
<evidence type="ECO:0000259" key="4">
    <source>
        <dbReference type="Pfam" id="PF24981"/>
    </source>
</evidence>
<comment type="caution">
    <text evidence="6">The sequence shown here is derived from an EMBL/GenBank/DDBJ whole genome shotgun (WGS) entry which is preliminary data.</text>
</comment>
<protein>
    <recommendedName>
        <fullName evidence="4">Attractin/MKLN-like beta-propeller domain-containing protein</fullName>
    </recommendedName>
</protein>
<dbReference type="EMBL" id="CAGKOT010000045">
    <property type="protein sequence ID" value="CAB5382093.1"/>
    <property type="molecule type" value="Genomic_DNA"/>
</dbReference>
<keyword evidence="1" id="KW-0880">Kelch repeat</keyword>
<evidence type="ECO:0000313" key="5">
    <source>
        <dbReference type="EMBL" id="CAB5382093.1"/>
    </source>
</evidence>
<keyword evidence="3" id="KW-1133">Transmembrane helix</keyword>
<dbReference type="VEuPathDB" id="FungiDB:RhiirA1_21004"/>
<dbReference type="InterPro" id="IPR015915">
    <property type="entry name" value="Kelch-typ_b-propeller"/>
</dbReference>
<feature type="transmembrane region" description="Helical" evidence="3">
    <location>
        <begin position="374"/>
        <end position="399"/>
    </location>
</feature>
<accession>A0A2N0PY87</accession>